<accession>A0AAE0LIK0</accession>
<dbReference type="PRINTS" id="PR00463">
    <property type="entry name" value="EP450I"/>
</dbReference>
<dbReference type="Gene3D" id="1.10.630.10">
    <property type="entry name" value="Cytochrome P450"/>
    <property type="match status" value="1"/>
</dbReference>
<keyword evidence="2" id="KW-0503">Monooxygenase</keyword>
<dbReference type="EMBL" id="LGRX02001504">
    <property type="protein sequence ID" value="KAK3286069.1"/>
    <property type="molecule type" value="Genomic_DNA"/>
</dbReference>
<dbReference type="PRINTS" id="PR00385">
    <property type="entry name" value="P450"/>
</dbReference>
<sequence length="507" mass="57105">MIEFILSALVILITTSVGWFVRVNTSPFSLPGPLTLPYFGNGLSFIGRDVIQVIDKWTSKYGKTYQIRLRGDWILMVADADFLRQILASKSFVKRDNPISQIPLDMYKKGLVLNPDVAVSRIHRRLFKSATQGQRFLESACLISCQKADRLLEIIFTNQCTEGARLVDVAKYFKLLTLDIIGRLAFGYDFGALEEGVKHALVSRIVKYLKGVQYFGFTVPLLRSKKAVKDFVENANYLRDLEYNTLKRAREELAVRGQDVTIEDAKSFPESLILEQQQAMAAADSGAASDLEFLDDNYLACDIRDMLLAGTDTSSNALTYIFYFLAKYPEKSAKVRSELESTLPTSYSDPQFSKMLLKLPYTDAFIKETMRLFFITPIIVREAAEDEVVNGLLIPKGTRVNLNLSYASTDPSQISQADEFLPERWLVPAQASMLSKIVFPFGHGTRNCVGQHIARVEMRAVLARILPNVDVHLLSPDQQVETGFDVVLHPKDDCLLLKFTRRNSGAF</sequence>
<evidence type="ECO:0000256" key="1">
    <source>
        <dbReference type="PIRSR" id="PIRSR602401-1"/>
    </source>
</evidence>
<dbReference type="SUPFAM" id="SSF48264">
    <property type="entry name" value="Cytochrome P450"/>
    <property type="match status" value="1"/>
</dbReference>
<dbReference type="PANTHER" id="PTHR24301">
    <property type="entry name" value="THROMBOXANE-A SYNTHASE"/>
    <property type="match status" value="1"/>
</dbReference>
<dbReference type="Proteomes" id="UP001190700">
    <property type="component" value="Unassembled WGS sequence"/>
</dbReference>
<dbReference type="Pfam" id="PF00067">
    <property type="entry name" value="p450"/>
    <property type="match status" value="1"/>
</dbReference>
<dbReference type="CDD" id="cd00302">
    <property type="entry name" value="cytochrome_P450"/>
    <property type="match status" value="1"/>
</dbReference>
<dbReference type="InterPro" id="IPR002401">
    <property type="entry name" value="Cyt_P450_E_grp-I"/>
</dbReference>
<proteinExistence type="inferred from homology"/>
<gene>
    <name evidence="3" type="ORF">CYMTET_6354</name>
</gene>
<keyword evidence="1 2" id="KW-0479">Metal-binding</keyword>
<feature type="binding site" description="axial binding residue" evidence="1">
    <location>
        <position position="448"/>
    </location>
    <ligand>
        <name>heme</name>
        <dbReference type="ChEBI" id="CHEBI:30413"/>
    </ligand>
    <ligandPart>
        <name>Fe</name>
        <dbReference type="ChEBI" id="CHEBI:18248"/>
    </ligandPart>
</feature>
<dbReference type="InterPro" id="IPR017972">
    <property type="entry name" value="Cyt_P450_CS"/>
</dbReference>
<dbReference type="InterPro" id="IPR036396">
    <property type="entry name" value="Cyt_P450_sf"/>
</dbReference>
<dbReference type="GO" id="GO:0016705">
    <property type="term" value="F:oxidoreductase activity, acting on paired donors, with incorporation or reduction of molecular oxygen"/>
    <property type="evidence" value="ECO:0007669"/>
    <property type="project" value="InterPro"/>
</dbReference>
<comment type="similarity">
    <text evidence="2">Belongs to the cytochrome P450 family.</text>
</comment>
<evidence type="ECO:0000313" key="4">
    <source>
        <dbReference type="Proteomes" id="UP001190700"/>
    </source>
</evidence>
<keyword evidence="1 2" id="KW-0349">Heme</keyword>
<keyword evidence="4" id="KW-1185">Reference proteome</keyword>
<keyword evidence="1 2" id="KW-0408">Iron</keyword>
<name>A0AAE0LIK0_9CHLO</name>
<keyword evidence="2" id="KW-0560">Oxidoreductase</keyword>
<evidence type="ECO:0000256" key="2">
    <source>
        <dbReference type="RuleBase" id="RU000461"/>
    </source>
</evidence>
<evidence type="ECO:0000313" key="3">
    <source>
        <dbReference type="EMBL" id="KAK3286069.1"/>
    </source>
</evidence>
<dbReference type="AlphaFoldDB" id="A0AAE0LIK0"/>
<protein>
    <recommendedName>
        <fullName evidence="5">Cytochrome P450</fullName>
    </recommendedName>
</protein>
<evidence type="ECO:0008006" key="5">
    <source>
        <dbReference type="Google" id="ProtNLM"/>
    </source>
</evidence>
<comment type="cofactor">
    <cofactor evidence="1">
        <name>heme</name>
        <dbReference type="ChEBI" id="CHEBI:30413"/>
    </cofactor>
</comment>
<organism evidence="3 4">
    <name type="scientific">Cymbomonas tetramitiformis</name>
    <dbReference type="NCBI Taxonomy" id="36881"/>
    <lineage>
        <taxon>Eukaryota</taxon>
        <taxon>Viridiplantae</taxon>
        <taxon>Chlorophyta</taxon>
        <taxon>Pyramimonadophyceae</taxon>
        <taxon>Pyramimonadales</taxon>
        <taxon>Pyramimonadaceae</taxon>
        <taxon>Cymbomonas</taxon>
    </lineage>
</organism>
<dbReference type="PROSITE" id="PS00086">
    <property type="entry name" value="CYTOCHROME_P450"/>
    <property type="match status" value="1"/>
</dbReference>
<comment type="caution">
    <text evidence="3">The sequence shown here is derived from an EMBL/GenBank/DDBJ whole genome shotgun (WGS) entry which is preliminary data.</text>
</comment>
<dbReference type="GO" id="GO:0020037">
    <property type="term" value="F:heme binding"/>
    <property type="evidence" value="ECO:0007669"/>
    <property type="project" value="InterPro"/>
</dbReference>
<dbReference type="InterPro" id="IPR001128">
    <property type="entry name" value="Cyt_P450"/>
</dbReference>
<dbReference type="GO" id="GO:0004497">
    <property type="term" value="F:monooxygenase activity"/>
    <property type="evidence" value="ECO:0007669"/>
    <property type="project" value="UniProtKB-KW"/>
</dbReference>
<reference evidence="3 4" key="1">
    <citation type="journal article" date="2015" name="Genome Biol. Evol.">
        <title>Comparative Genomics of a Bacterivorous Green Alga Reveals Evolutionary Causalities and Consequences of Phago-Mixotrophic Mode of Nutrition.</title>
        <authorList>
            <person name="Burns J.A."/>
            <person name="Paasch A."/>
            <person name="Narechania A."/>
            <person name="Kim E."/>
        </authorList>
    </citation>
    <scope>NUCLEOTIDE SEQUENCE [LARGE SCALE GENOMIC DNA]</scope>
    <source>
        <strain evidence="3 4">PLY_AMNH</strain>
    </source>
</reference>
<dbReference type="GO" id="GO:0005506">
    <property type="term" value="F:iron ion binding"/>
    <property type="evidence" value="ECO:0007669"/>
    <property type="project" value="InterPro"/>
</dbReference>
<dbReference type="PANTHER" id="PTHR24301:SF2">
    <property type="entry name" value="THROMBOXANE-A SYNTHASE"/>
    <property type="match status" value="1"/>
</dbReference>